<dbReference type="AlphaFoldDB" id="A0A1H8MK89"/>
<keyword evidence="2" id="KW-1185">Reference proteome</keyword>
<organism evidence="1 2">
    <name type="scientific">Halorientalis persicus</name>
    <dbReference type="NCBI Taxonomy" id="1367881"/>
    <lineage>
        <taxon>Archaea</taxon>
        <taxon>Methanobacteriati</taxon>
        <taxon>Methanobacteriota</taxon>
        <taxon>Stenosarchaea group</taxon>
        <taxon>Halobacteria</taxon>
        <taxon>Halobacteriales</taxon>
        <taxon>Haloarculaceae</taxon>
        <taxon>Halorientalis</taxon>
    </lineage>
</organism>
<accession>A0A1H8MK89</accession>
<name>A0A1H8MK89_9EURY</name>
<evidence type="ECO:0000313" key="1">
    <source>
        <dbReference type="EMBL" id="SEO17690.1"/>
    </source>
</evidence>
<gene>
    <name evidence="1" type="ORF">SAMN05216388_100925</name>
</gene>
<dbReference type="RefSeq" id="WP_092659992.1">
    <property type="nucleotide sequence ID" value="NZ_FOCX01000009.1"/>
</dbReference>
<evidence type="ECO:0000313" key="2">
    <source>
        <dbReference type="Proteomes" id="UP000198775"/>
    </source>
</evidence>
<dbReference type="OrthoDB" id="381735at2157"/>
<protein>
    <submittedName>
        <fullName evidence="1">Uncharacterized protein</fullName>
    </submittedName>
</protein>
<proteinExistence type="predicted"/>
<dbReference type="EMBL" id="FOCX01000009">
    <property type="protein sequence ID" value="SEO17690.1"/>
    <property type="molecule type" value="Genomic_DNA"/>
</dbReference>
<sequence>MSGTQTPDGQHRTADYRDALQRAPDRLDDVPVGALVDLGTFTHRGKEVRPARVVDYLAAALMNRAYDDDGTERTESMSELEAVDALIHDLRMKFPTWFGNFESAHAAITPGEADISEHTLCSSEIRDRYFGESINPETHDIDPTDRESVRRVVVPFAAIALDELRSQMAADSAAQTDAAQRRVKRTVMETVHEGTLSEREVLDAVSAGLQALEDGGQR</sequence>
<reference evidence="2" key="1">
    <citation type="submission" date="2016-10" db="EMBL/GenBank/DDBJ databases">
        <authorList>
            <person name="Varghese N."/>
            <person name="Submissions S."/>
        </authorList>
    </citation>
    <scope>NUCLEOTIDE SEQUENCE [LARGE SCALE GENOMIC DNA]</scope>
    <source>
        <strain evidence="2">IBRC-M 10043</strain>
    </source>
</reference>
<dbReference type="Proteomes" id="UP000198775">
    <property type="component" value="Unassembled WGS sequence"/>
</dbReference>